<dbReference type="GO" id="GO:0070646">
    <property type="term" value="P:protein modification by small protein removal"/>
    <property type="evidence" value="ECO:0007669"/>
    <property type="project" value="TreeGrafter"/>
</dbReference>
<dbReference type="Gene3D" id="3.40.30.10">
    <property type="entry name" value="Glutaredoxin"/>
    <property type="match status" value="1"/>
</dbReference>
<protein>
    <recommendedName>
        <fullName evidence="10">DUF862-domain-containing protein</fullName>
    </recommendedName>
</protein>
<evidence type="ECO:0000256" key="1">
    <source>
        <dbReference type="ARBA" id="ARBA00008140"/>
    </source>
</evidence>
<dbReference type="STRING" id="946122.A0A0C2T1A2"/>
<evidence type="ECO:0000256" key="4">
    <source>
        <dbReference type="SAM" id="MobiDB-lite"/>
    </source>
</evidence>
<dbReference type="PROSITE" id="PS51396">
    <property type="entry name" value="PUL"/>
    <property type="match status" value="1"/>
</dbReference>
<reference evidence="8 9" key="1">
    <citation type="submission" date="2014-04" db="EMBL/GenBank/DDBJ databases">
        <title>Evolutionary Origins and Diversification of the Mycorrhizal Mutualists.</title>
        <authorList>
            <consortium name="DOE Joint Genome Institute"/>
            <consortium name="Mycorrhizal Genomics Consortium"/>
            <person name="Kohler A."/>
            <person name="Kuo A."/>
            <person name="Nagy L.G."/>
            <person name="Floudas D."/>
            <person name="Copeland A."/>
            <person name="Barry K.W."/>
            <person name="Cichocki N."/>
            <person name="Veneault-Fourrey C."/>
            <person name="LaButti K."/>
            <person name="Lindquist E.A."/>
            <person name="Lipzen A."/>
            <person name="Lundell T."/>
            <person name="Morin E."/>
            <person name="Murat C."/>
            <person name="Riley R."/>
            <person name="Ohm R."/>
            <person name="Sun H."/>
            <person name="Tunlid A."/>
            <person name="Henrissat B."/>
            <person name="Grigoriev I.V."/>
            <person name="Hibbett D.S."/>
            <person name="Martin F."/>
        </authorList>
    </citation>
    <scope>NUCLEOTIDE SEQUENCE [LARGE SCALE GENOMIC DNA]</scope>
    <source>
        <strain evidence="8 9">Koide BX008</strain>
    </source>
</reference>
<dbReference type="GO" id="GO:0008233">
    <property type="term" value="F:peptidase activity"/>
    <property type="evidence" value="ECO:0007669"/>
    <property type="project" value="UniProtKB-KW"/>
</dbReference>
<dbReference type="PROSITE" id="PS51352">
    <property type="entry name" value="THIOREDOXIN_2"/>
    <property type="match status" value="1"/>
</dbReference>
<dbReference type="AlphaFoldDB" id="A0A0C2T1A2"/>
<evidence type="ECO:0000259" key="5">
    <source>
        <dbReference type="PROSITE" id="PS51352"/>
    </source>
</evidence>
<dbReference type="SUPFAM" id="SSF52833">
    <property type="entry name" value="Thioredoxin-like"/>
    <property type="match status" value="1"/>
</dbReference>
<dbReference type="InterPro" id="IPR036249">
    <property type="entry name" value="Thioredoxin-like_sf"/>
</dbReference>
<evidence type="ECO:0000256" key="2">
    <source>
        <dbReference type="ARBA" id="ARBA00022670"/>
    </source>
</evidence>
<dbReference type="HOGENOM" id="CLU_033441_0_0_1"/>
<feature type="domain" description="PUL" evidence="6">
    <location>
        <begin position="335"/>
        <end position="647"/>
    </location>
</feature>
<dbReference type="CDD" id="cd02947">
    <property type="entry name" value="TRX_family"/>
    <property type="match status" value="1"/>
</dbReference>
<dbReference type="PANTHER" id="PTHR12378:SF7">
    <property type="entry name" value="DESUMOYLATING ISOPEPTIDASE 1"/>
    <property type="match status" value="1"/>
</dbReference>
<proteinExistence type="inferred from homology"/>
<dbReference type="InParanoid" id="A0A0C2T1A2"/>
<evidence type="ECO:0000313" key="8">
    <source>
        <dbReference type="EMBL" id="KIL69560.1"/>
    </source>
</evidence>
<feature type="compositionally biased region" description="Low complexity" evidence="4">
    <location>
        <begin position="154"/>
        <end position="168"/>
    </location>
</feature>
<dbReference type="InterPro" id="IPR017937">
    <property type="entry name" value="Thioredoxin_CS"/>
</dbReference>
<feature type="domain" description="Thioredoxin" evidence="5">
    <location>
        <begin position="177"/>
        <end position="324"/>
    </location>
</feature>
<keyword evidence="3" id="KW-0378">Hydrolase</keyword>
<dbReference type="PROSITE" id="PS00194">
    <property type="entry name" value="THIOREDOXIN_1"/>
    <property type="match status" value="1"/>
</dbReference>
<evidence type="ECO:0000259" key="7">
    <source>
        <dbReference type="PROSITE" id="PS51858"/>
    </source>
</evidence>
<accession>A0A0C2T1A2</accession>
<evidence type="ECO:0000256" key="3">
    <source>
        <dbReference type="ARBA" id="ARBA00022801"/>
    </source>
</evidence>
<dbReference type="OrthoDB" id="21221at2759"/>
<dbReference type="Gene3D" id="1.25.10.10">
    <property type="entry name" value="Leucine-rich Repeat Variant"/>
    <property type="match status" value="1"/>
</dbReference>
<dbReference type="InterPro" id="IPR008580">
    <property type="entry name" value="PPPDE_dom"/>
</dbReference>
<dbReference type="SMART" id="SM01179">
    <property type="entry name" value="DUF862"/>
    <property type="match status" value="1"/>
</dbReference>
<dbReference type="Pfam" id="PF08324">
    <property type="entry name" value="PUL"/>
    <property type="match status" value="1"/>
</dbReference>
<feature type="region of interest" description="Disordered" evidence="4">
    <location>
        <begin position="149"/>
        <end position="168"/>
    </location>
</feature>
<dbReference type="InterPro" id="IPR011989">
    <property type="entry name" value="ARM-like"/>
</dbReference>
<evidence type="ECO:0000259" key="6">
    <source>
        <dbReference type="PROSITE" id="PS51396"/>
    </source>
</evidence>
<gene>
    <name evidence="8" type="ORF">M378DRAFT_183992</name>
</gene>
<dbReference type="Pfam" id="PF00085">
    <property type="entry name" value="Thioredoxin"/>
    <property type="match status" value="1"/>
</dbReference>
<feature type="domain" description="PPPDE" evidence="7">
    <location>
        <begin position="4"/>
        <end position="144"/>
    </location>
</feature>
<sequence>MSSSPVKLYVYDLSNGLAKQLSKQLTGKQLDGIWHTSVVVFSKEFLYGQGIIVTPPGQSHFGNPLQILDMEETFIDEDTFNEYIHAMKEHYTADKYHLLEFNCNSFTNDVIGFLTGKSIPSFIGDLPTDFLSTPFGAALRPTIDAMYRRPHPGASRAAAPSPISASSTSTDSQLAASVLQSVAAQASAHPNLANGPGSALNHGTESLSGPVHVITNPASFRSFLNTHKAAVAFFTSSTCGPCRAIEPLFNKLAEDKSMKSRDPTMKGAAFAKVDIGVGLGHNLAAEHRVTATPTFMFFLDGVKIQEIRGANSAELKTQVDLLLFQAYPPHPHTKLSLPLIQKISFNPILFTQVPSADAMTTKLSSFIDSATWPASASSSKAEVKAVISNSIAPYLKARQTNGTQSVNATTAMLAAWSQATTLLVDSIPVEKLFPVVDLWRLFVLDPTTGTWTASLPSFDTHPLTLLLTVAHKQKMACPRNYLLTVLRLSSNVFANPPIAQRLVVGAYKDRLTELVVQSLLHDDTGVKNASASLIFNLAVVVQSRRMRSMKGEEARGQGTVEMEEDEDWELEIITAVIEALNRETDNEEIVHRLTAALAFIIRLSPFLESLQPLLQVLQFREVLEGKVRENKWRNVEVRKLVEEVAILCDTSGPQ</sequence>
<dbReference type="EMBL" id="KN818225">
    <property type="protein sequence ID" value="KIL69560.1"/>
    <property type="molecule type" value="Genomic_DNA"/>
</dbReference>
<dbReference type="Pfam" id="PF05903">
    <property type="entry name" value="Peptidase_C97"/>
    <property type="match status" value="1"/>
</dbReference>
<dbReference type="PANTHER" id="PTHR12378">
    <property type="entry name" value="DESUMOYLATING ISOPEPTIDASE"/>
    <property type="match status" value="1"/>
</dbReference>
<evidence type="ECO:0008006" key="10">
    <source>
        <dbReference type="Google" id="ProtNLM"/>
    </source>
</evidence>
<evidence type="ECO:0000313" key="9">
    <source>
        <dbReference type="Proteomes" id="UP000054549"/>
    </source>
</evidence>
<dbReference type="GO" id="GO:0006508">
    <property type="term" value="P:proteolysis"/>
    <property type="evidence" value="ECO:0007669"/>
    <property type="project" value="UniProtKB-KW"/>
</dbReference>
<keyword evidence="9" id="KW-1185">Reference proteome</keyword>
<name>A0A0C2T1A2_AMAMK</name>
<dbReference type="Gene3D" id="3.90.1720.30">
    <property type="entry name" value="PPPDE domains"/>
    <property type="match status" value="1"/>
</dbReference>
<dbReference type="Proteomes" id="UP000054549">
    <property type="component" value="Unassembled WGS sequence"/>
</dbReference>
<dbReference type="InterPro" id="IPR013766">
    <property type="entry name" value="Thioredoxin_domain"/>
</dbReference>
<dbReference type="InterPro" id="IPR042266">
    <property type="entry name" value="PPPDE_sf"/>
</dbReference>
<dbReference type="PROSITE" id="PS51858">
    <property type="entry name" value="PPPDE"/>
    <property type="match status" value="1"/>
</dbReference>
<organism evidence="8 9">
    <name type="scientific">Amanita muscaria (strain Koide BX008)</name>
    <dbReference type="NCBI Taxonomy" id="946122"/>
    <lineage>
        <taxon>Eukaryota</taxon>
        <taxon>Fungi</taxon>
        <taxon>Dikarya</taxon>
        <taxon>Basidiomycota</taxon>
        <taxon>Agaricomycotina</taxon>
        <taxon>Agaricomycetes</taxon>
        <taxon>Agaricomycetidae</taxon>
        <taxon>Agaricales</taxon>
        <taxon>Pluteineae</taxon>
        <taxon>Amanitaceae</taxon>
        <taxon>Amanita</taxon>
    </lineage>
</organism>
<dbReference type="InterPro" id="IPR013535">
    <property type="entry name" value="PUL_dom"/>
</dbReference>
<keyword evidence="2" id="KW-0645">Protease</keyword>
<comment type="similarity">
    <text evidence="1">Belongs to the DeSI family.</text>
</comment>